<dbReference type="EMBL" id="JBEDNZ010000030">
    <property type="protein sequence ID" value="KAL0809012.1"/>
    <property type="molecule type" value="Genomic_DNA"/>
</dbReference>
<sequence>MSAFKTLRDISNNFENDLKRVSTELFSAKIAENFEDNIAKKLQDLSLFTSKLRLLRAKPLANTPQITEQVRNERSTLQEYEDTATSKVLEQQIVKFLTQSHAVKALITSPSRKLDPELVERKEKIITSLAEFRQQECQLRHLQSLLTEKEAQLAAVRAQWDTELGQLREMRDGVDGDVEVEMGPLHKKLRTLVDKMELMRWLVAKLATCRSGHYDWLTDPHRRLKALHMARQAHTVEQFLES</sequence>
<proteinExistence type="predicted"/>
<evidence type="ECO:0000313" key="3">
    <source>
        <dbReference type="Proteomes" id="UP001549921"/>
    </source>
</evidence>
<feature type="coiled-coil region" evidence="1">
    <location>
        <begin position="132"/>
        <end position="159"/>
    </location>
</feature>
<name>A0ABD0S548_LOXSC</name>
<protein>
    <recommendedName>
        <fullName evidence="4">Centromere protein H</fullName>
    </recommendedName>
</protein>
<evidence type="ECO:0008006" key="4">
    <source>
        <dbReference type="Google" id="ProtNLM"/>
    </source>
</evidence>
<accession>A0ABD0S548</accession>
<gene>
    <name evidence="2" type="ORF">ABMA28_012660</name>
</gene>
<comment type="caution">
    <text evidence="2">The sequence shown here is derived from an EMBL/GenBank/DDBJ whole genome shotgun (WGS) entry which is preliminary data.</text>
</comment>
<dbReference type="AlphaFoldDB" id="A0ABD0S548"/>
<reference evidence="2 3" key="1">
    <citation type="submission" date="2024-06" db="EMBL/GenBank/DDBJ databases">
        <title>A chromosome-level genome assembly of beet webworm, Loxostege sticticalis.</title>
        <authorList>
            <person name="Zhang Y."/>
        </authorList>
    </citation>
    <scope>NUCLEOTIDE SEQUENCE [LARGE SCALE GENOMIC DNA]</scope>
    <source>
        <strain evidence="2">AQ028</strain>
        <tissue evidence="2">Male pupae</tissue>
    </source>
</reference>
<evidence type="ECO:0000313" key="2">
    <source>
        <dbReference type="EMBL" id="KAL0809012.1"/>
    </source>
</evidence>
<evidence type="ECO:0000256" key="1">
    <source>
        <dbReference type="SAM" id="Coils"/>
    </source>
</evidence>
<organism evidence="2 3">
    <name type="scientific">Loxostege sticticalis</name>
    <name type="common">Beet webworm moth</name>
    <dbReference type="NCBI Taxonomy" id="481309"/>
    <lineage>
        <taxon>Eukaryota</taxon>
        <taxon>Metazoa</taxon>
        <taxon>Ecdysozoa</taxon>
        <taxon>Arthropoda</taxon>
        <taxon>Hexapoda</taxon>
        <taxon>Insecta</taxon>
        <taxon>Pterygota</taxon>
        <taxon>Neoptera</taxon>
        <taxon>Endopterygota</taxon>
        <taxon>Lepidoptera</taxon>
        <taxon>Glossata</taxon>
        <taxon>Ditrysia</taxon>
        <taxon>Pyraloidea</taxon>
        <taxon>Crambidae</taxon>
        <taxon>Pyraustinae</taxon>
        <taxon>Loxostege</taxon>
    </lineage>
</organism>
<keyword evidence="1" id="KW-0175">Coiled coil</keyword>
<dbReference type="Proteomes" id="UP001549921">
    <property type="component" value="Unassembled WGS sequence"/>
</dbReference>